<evidence type="ECO:0000256" key="10">
    <source>
        <dbReference type="ARBA" id="ARBA00023102"/>
    </source>
</evidence>
<dbReference type="NCBIfam" id="NF001611">
    <property type="entry name" value="PRK00400.1-3"/>
    <property type="match status" value="1"/>
</dbReference>
<dbReference type="Gene3D" id="1.10.287.1080">
    <property type="entry name" value="MazG-like"/>
    <property type="match status" value="1"/>
</dbReference>
<evidence type="ECO:0000256" key="1">
    <source>
        <dbReference type="ARBA" id="ARBA00001460"/>
    </source>
</evidence>
<keyword evidence="9 11" id="KW-0067">ATP-binding</keyword>
<comment type="catalytic activity">
    <reaction evidence="1 11">
        <text>1-(5-phospho-beta-D-ribosyl)-ATP + H2O = 1-(5-phospho-beta-D-ribosyl)-5'-AMP + diphosphate + H(+)</text>
        <dbReference type="Rhea" id="RHEA:22828"/>
        <dbReference type="ChEBI" id="CHEBI:15377"/>
        <dbReference type="ChEBI" id="CHEBI:15378"/>
        <dbReference type="ChEBI" id="CHEBI:33019"/>
        <dbReference type="ChEBI" id="CHEBI:59457"/>
        <dbReference type="ChEBI" id="CHEBI:73183"/>
        <dbReference type="EC" id="3.6.1.31"/>
    </reaction>
</comment>
<sequence>MSGSNDIGDVLRRLETTIASRKGASADSSYTASLLAGGAQKCAKKFGEEAVEAALAAVSGDKSHLTAEAADVLYHLIVMLAQQDVSLNDVADALAAREGRSGHDEKASRKT</sequence>
<keyword evidence="6 11" id="KW-0028">Amino-acid biosynthesis</keyword>
<evidence type="ECO:0000256" key="11">
    <source>
        <dbReference type="HAMAP-Rule" id="MF_01020"/>
    </source>
</evidence>
<dbReference type="NCBIfam" id="NF001613">
    <property type="entry name" value="PRK00400.1-5"/>
    <property type="match status" value="1"/>
</dbReference>
<accession>A0ABW1KW58</accession>
<comment type="subcellular location">
    <subcellularLocation>
        <location evidence="2 11">Cytoplasm</location>
    </subcellularLocation>
</comment>
<dbReference type="Proteomes" id="UP001596116">
    <property type="component" value="Unassembled WGS sequence"/>
</dbReference>
<comment type="pathway">
    <text evidence="3 11">Amino-acid biosynthesis; L-histidine biosynthesis; L-histidine from 5-phospho-alpha-D-ribose 1-diphosphate: step 2/9.</text>
</comment>
<dbReference type="NCBIfam" id="TIGR03188">
    <property type="entry name" value="histidine_hisI"/>
    <property type="match status" value="1"/>
</dbReference>
<gene>
    <name evidence="11" type="primary">hisE</name>
    <name evidence="12" type="ORF">ACFMB1_04940</name>
</gene>
<protein>
    <recommendedName>
        <fullName evidence="11">Phosphoribosyl-ATP pyrophosphatase</fullName>
        <shortName evidence="11">PRA-PH</shortName>
        <ecNumber evidence="11">3.6.1.31</ecNumber>
    </recommendedName>
</protein>
<evidence type="ECO:0000256" key="2">
    <source>
        <dbReference type="ARBA" id="ARBA00004496"/>
    </source>
</evidence>
<dbReference type="InterPro" id="IPR021130">
    <property type="entry name" value="PRib-ATP_PPHydrolase-like"/>
</dbReference>
<dbReference type="RefSeq" id="WP_379879785.1">
    <property type="nucleotide sequence ID" value="NZ_JBHPON010000001.1"/>
</dbReference>
<dbReference type="GO" id="GO:0004636">
    <property type="term" value="F:phosphoribosyl-ATP diphosphatase activity"/>
    <property type="evidence" value="ECO:0007669"/>
    <property type="project" value="UniProtKB-EC"/>
</dbReference>
<dbReference type="SUPFAM" id="SSF101386">
    <property type="entry name" value="all-alpha NTP pyrophosphatases"/>
    <property type="match status" value="1"/>
</dbReference>
<evidence type="ECO:0000256" key="8">
    <source>
        <dbReference type="ARBA" id="ARBA00022801"/>
    </source>
</evidence>
<evidence type="ECO:0000256" key="4">
    <source>
        <dbReference type="ARBA" id="ARBA00009392"/>
    </source>
</evidence>
<keyword evidence="7 11" id="KW-0547">Nucleotide-binding</keyword>
<dbReference type="PANTHER" id="PTHR42945">
    <property type="entry name" value="HISTIDINE BIOSYNTHESIS BIFUNCTIONAL PROTEIN"/>
    <property type="match status" value="1"/>
</dbReference>
<evidence type="ECO:0000256" key="7">
    <source>
        <dbReference type="ARBA" id="ARBA00022741"/>
    </source>
</evidence>
<evidence type="ECO:0000256" key="9">
    <source>
        <dbReference type="ARBA" id="ARBA00022840"/>
    </source>
</evidence>
<dbReference type="PANTHER" id="PTHR42945:SF9">
    <property type="entry name" value="HISTIDINE BIOSYNTHESIS BIFUNCTIONAL PROTEIN HISIE"/>
    <property type="match status" value="1"/>
</dbReference>
<keyword evidence="10 11" id="KW-0368">Histidine biosynthesis</keyword>
<dbReference type="InterPro" id="IPR008179">
    <property type="entry name" value="HisE"/>
</dbReference>
<evidence type="ECO:0000313" key="13">
    <source>
        <dbReference type="Proteomes" id="UP001596116"/>
    </source>
</evidence>
<organism evidence="12 13">
    <name type="scientific">Hyphococcus aureus</name>
    <dbReference type="NCBI Taxonomy" id="2666033"/>
    <lineage>
        <taxon>Bacteria</taxon>
        <taxon>Pseudomonadati</taxon>
        <taxon>Pseudomonadota</taxon>
        <taxon>Alphaproteobacteria</taxon>
        <taxon>Parvularculales</taxon>
        <taxon>Parvularculaceae</taxon>
        <taxon>Hyphococcus</taxon>
    </lineage>
</organism>
<evidence type="ECO:0000313" key="12">
    <source>
        <dbReference type="EMBL" id="MFC6034877.1"/>
    </source>
</evidence>
<dbReference type="Pfam" id="PF01503">
    <property type="entry name" value="PRA-PH"/>
    <property type="match status" value="1"/>
</dbReference>
<dbReference type="EMBL" id="JBHPON010000001">
    <property type="protein sequence ID" value="MFC6034877.1"/>
    <property type="molecule type" value="Genomic_DNA"/>
</dbReference>
<evidence type="ECO:0000256" key="5">
    <source>
        <dbReference type="ARBA" id="ARBA00022490"/>
    </source>
</evidence>
<comment type="caution">
    <text evidence="12">The sequence shown here is derived from an EMBL/GenBank/DDBJ whole genome shotgun (WGS) entry which is preliminary data.</text>
</comment>
<keyword evidence="13" id="KW-1185">Reference proteome</keyword>
<comment type="similarity">
    <text evidence="4 11">Belongs to the PRA-PH family.</text>
</comment>
<dbReference type="CDD" id="cd11534">
    <property type="entry name" value="NTP-PPase_HisIE_like"/>
    <property type="match status" value="1"/>
</dbReference>
<reference evidence="12 13" key="1">
    <citation type="submission" date="2024-09" db="EMBL/GenBank/DDBJ databases">
        <authorList>
            <person name="Zhang Z.-H."/>
        </authorList>
    </citation>
    <scope>NUCLEOTIDE SEQUENCE [LARGE SCALE GENOMIC DNA]</scope>
    <source>
        <strain evidence="12 13">HHTR114</strain>
    </source>
</reference>
<name>A0ABW1KW58_9PROT</name>
<evidence type="ECO:0000256" key="3">
    <source>
        <dbReference type="ARBA" id="ARBA00005204"/>
    </source>
</evidence>
<proteinExistence type="inferred from homology"/>
<keyword evidence="5 11" id="KW-0963">Cytoplasm</keyword>
<keyword evidence="8 11" id="KW-0378">Hydrolase</keyword>
<dbReference type="EC" id="3.6.1.31" evidence="11"/>
<evidence type="ECO:0000256" key="6">
    <source>
        <dbReference type="ARBA" id="ARBA00022605"/>
    </source>
</evidence>
<dbReference type="HAMAP" id="MF_01020">
    <property type="entry name" value="HisE"/>
    <property type="match status" value="1"/>
</dbReference>